<dbReference type="SUPFAM" id="SSF56281">
    <property type="entry name" value="Metallo-hydrolase/oxidoreductase"/>
    <property type="match status" value="1"/>
</dbReference>
<dbReference type="EMBL" id="ABXP02000116">
    <property type="protein sequence ID" value="KKC28718.1"/>
    <property type="molecule type" value="Genomic_DNA"/>
</dbReference>
<protein>
    <submittedName>
        <fullName evidence="1">Zn-dependent hydrolase</fullName>
    </submittedName>
</protein>
<dbReference type="Gene3D" id="3.60.15.10">
    <property type="entry name" value="Ribonuclease Z/Hydroxyacylglutathione hydrolase-like"/>
    <property type="match status" value="1"/>
</dbReference>
<evidence type="ECO:0000313" key="2">
    <source>
        <dbReference type="Proteomes" id="UP000010146"/>
    </source>
</evidence>
<reference evidence="2" key="3">
    <citation type="submission" date="2015-02" db="EMBL/GenBank/DDBJ databases">
        <title>Genome analysis of three genomes within the thermophilic hydrogenogenic bacterial species Caldanaerobacter subterraneus.</title>
        <authorList>
            <person name="Sant'Anna F.H."/>
            <person name="Lebedinsky A."/>
            <person name="Sokolova T."/>
            <person name="Robb F.T."/>
            <person name="Gonzalez J.M."/>
        </authorList>
    </citation>
    <scope>NUCLEOTIDE SEQUENCE [LARGE SCALE GENOMIC DNA]</scope>
    <source>
        <strain evidence="2">DSM 12653</strain>
    </source>
</reference>
<proteinExistence type="predicted"/>
<dbReference type="PANTHER" id="PTHR42967:SF1">
    <property type="entry name" value="MBL FOLD METALLO-HYDROLASE"/>
    <property type="match status" value="1"/>
</dbReference>
<reference evidence="1 2" key="2">
    <citation type="journal article" date="2015" name="BMC Genomics">
        <title>Analysis of three genomes within the thermophilic bacterial species Caldanaerobacter subterraneus with a focus on carbon monoxide dehydrogenase evolution and hydrolase diversity.</title>
        <authorList>
            <person name="Sant'Anna F.H."/>
            <person name="Lebedinsky A.V."/>
            <person name="Sokolova T.G."/>
            <person name="Robb F.T."/>
            <person name="Gonzalez J.M."/>
        </authorList>
    </citation>
    <scope>NUCLEOTIDE SEQUENCE [LARGE SCALE GENOMIC DNA]</scope>
    <source>
        <strain evidence="1 2">DSM 12653</strain>
    </source>
</reference>
<comment type="caution">
    <text evidence="1">The sequence shown here is derived from an EMBL/GenBank/DDBJ whole genome shotgun (WGS) entry which is preliminary data.</text>
</comment>
<dbReference type="InterPro" id="IPR036866">
    <property type="entry name" value="RibonucZ/Hydroxyglut_hydro"/>
</dbReference>
<accession>A0A0F5PJ83</accession>
<name>A0A0F5PJ83_9THEO</name>
<dbReference type="Proteomes" id="UP000010146">
    <property type="component" value="Unassembled WGS sequence"/>
</dbReference>
<sequence length="212" mass="23837">MKIKWLGHACFKLTAEDGTTIVTDPFDDSVGYPMPDVRADIVTSSHSHFDHNYFKAVKGKFEIVDRTGEHNIKGIKIKGISTFHDEEQGAKRGKNIVFVFEIDGVRVCHMGDLGHVLTEKQVNEIGSVDVLLIPVGGYYTIDAKQAVEVMKQLNPKITIPMHYKTEYIDFPIDTVDNFLKLTNGEQIPSSELEVKKEELEGQTKVIALTFQK</sequence>
<dbReference type="Pfam" id="PF13483">
    <property type="entry name" value="Lactamase_B_3"/>
    <property type="match status" value="1"/>
</dbReference>
<dbReference type="PANTHER" id="PTHR42967">
    <property type="entry name" value="METAL DEPENDENT HYDROLASE"/>
    <property type="match status" value="1"/>
</dbReference>
<gene>
    <name evidence="1" type="ORF">CDSM653_02281</name>
</gene>
<keyword evidence="1" id="KW-0378">Hydrolase</keyword>
<dbReference type="GO" id="GO:0016787">
    <property type="term" value="F:hydrolase activity"/>
    <property type="evidence" value="ECO:0007669"/>
    <property type="project" value="UniProtKB-KW"/>
</dbReference>
<reference evidence="1 2" key="1">
    <citation type="submission" date="2008-07" db="EMBL/GenBank/DDBJ databases">
        <authorList>
            <person name="Gonzalez J."/>
            <person name="Sokolova T."/>
            <person name="Ferriera S."/>
            <person name="Johnson J."/>
            <person name="Kravitz S."/>
            <person name="Beeson K."/>
            <person name="Sutton G."/>
            <person name="Rogers Y.-H."/>
            <person name="Friedman R."/>
            <person name="Frazier M."/>
            <person name="Venter J.C."/>
        </authorList>
    </citation>
    <scope>NUCLEOTIDE SEQUENCE [LARGE SCALE GENOMIC DNA]</scope>
    <source>
        <strain evidence="1 2">DSM 12653</strain>
    </source>
</reference>
<organism evidence="1 2">
    <name type="scientific">Caldanaerobacter subterraneus subsp. pacificus DSM 12653</name>
    <dbReference type="NCBI Taxonomy" id="391606"/>
    <lineage>
        <taxon>Bacteria</taxon>
        <taxon>Bacillati</taxon>
        <taxon>Bacillota</taxon>
        <taxon>Clostridia</taxon>
        <taxon>Thermoanaerobacterales</taxon>
        <taxon>Thermoanaerobacteraceae</taxon>
        <taxon>Caldanaerobacter</taxon>
    </lineage>
</organism>
<dbReference type="AlphaFoldDB" id="A0A0F5PJ83"/>
<dbReference type="RefSeq" id="WP_043884170.1">
    <property type="nucleotide sequence ID" value="NZ_ABXP02000116.1"/>
</dbReference>
<evidence type="ECO:0000313" key="1">
    <source>
        <dbReference type="EMBL" id="KKC28718.1"/>
    </source>
</evidence>